<gene>
    <name evidence="2" type="ORF">STSP2_01197</name>
</gene>
<keyword evidence="1" id="KW-0812">Transmembrane</keyword>
<proteinExistence type="predicted"/>
<keyword evidence="1" id="KW-1133">Transmembrane helix</keyword>
<organism evidence="2 3">
    <name type="scientific">Anaerohalosphaera lusitana</name>
    <dbReference type="NCBI Taxonomy" id="1936003"/>
    <lineage>
        <taxon>Bacteria</taxon>
        <taxon>Pseudomonadati</taxon>
        <taxon>Planctomycetota</taxon>
        <taxon>Phycisphaerae</taxon>
        <taxon>Sedimentisphaerales</taxon>
        <taxon>Anaerohalosphaeraceae</taxon>
        <taxon>Anaerohalosphaera</taxon>
    </lineage>
</organism>
<dbReference type="STRING" id="1936003.STSP2_01197"/>
<feature type="transmembrane region" description="Helical" evidence="1">
    <location>
        <begin position="44"/>
        <end position="61"/>
    </location>
</feature>
<dbReference type="Proteomes" id="UP000189674">
    <property type="component" value="Chromosome"/>
</dbReference>
<dbReference type="KEGG" id="alus:STSP2_01197"/>
<keyword evidence="3" id="KW-1185">Reference proteome</keyword>
<evidence type="ECO:0000256" key="1">
    <source>
        <dbReference type="SAM" id="Phobius"/>
    </source>
</evidence>
<name>A0A1U9NJD3_9BACT</name>
<evidence type="ECO:0000313" key="3">
    <source>
        <dbReference type="Proteomes" id="UP000189674"/>
    </source>
</evidence>
<protein>
    <submittedName>
        <fullName evidence="2">Putative integral membrane protein</fullName>
    </submittedName>
</protein>
<keyword evidence="1" id="KW-0472">Membrane</keyword>
<dbReference type="EMBL" id="CP019791">
    <property type="protein sequence ID" value="AQT68043.1"/>
    <property type="molecule type" value="Genomic_DNA"/>
</dbReference>
<accession>A0A1U9NJD3</accession>
<dbReference type="RefSeq" id="WP_146660727.1">
    <property type="nucleotide sequence ID" value="NZ_CP019791.1"/>
</dbReference>
<sequence>MKKYNYKTIIAAILILLTVIIIFQNIESVNTKFLFVSIKMPRALLLLITFALGTLTGLLLANKIARKPKDRT</sequence>
<reference evidence="3" key="1">
    <citation type="submission" date="2017-02" db="EMBL/GenBank/DDBJ databases">
        <title>Comparative genomics and description of representatives of a novel lineage of planctomycetes thriving in anoxic sediments.</title>
        <authorList>
            <person name="Spring S."/>
            <person name="Bunk B."/>
            <person name="Sproer C."/>
        </authorList>
    </citation>
    <scope>NUCLEOTIDE SEQUENCE [LARGE SCALE GENOMIC DNA]</scope>
    <source>
        <strain evidence="3">ST-NAGAB-D1</strain>
    </source>
</reference>
<dbReference type="AlphaFoldDB" id="A0A1U9NJD3"/>
<evidence type="ECO:0000313" key="2">
    <source>
        <dbReference type="EMBL" id="AQT68043.1"/>
    </source>
</evidence>